<dbReference type="PANTHER" id="PTHR12830:SF9">
    <property type="entry name" value="ANAPHASE-PROMOTING COMPLEX SUBUNIT 5"/>
    <property type="match status" value="1"/>
</dbReference>
<comment type="similarity">
    <text evidence="1">Belongs to the APC5 family.</text>
</comment>
<keyword evidence="3" id="KW-0132">Cell division</keyword>
<evidence type="ECO:0000256" key="7">
    <source>
        <dbReference type="ARBA" id="ARBA00031069"/>
    </source>
</evidence>
<keyword evidence="9" id="KW-0732">Signal</keyword>
<dbReference type="InterPro" id="IPR026000">
    <property type="entry name" value="Apc5_dom"/>
</dbReference>
<proteinExistence type="inferred from homology"/>
<protein>
    <recommendedName>
        <fullName evidence="2">Anaphase-promoting complex subunit 5</fullName>
    </recommendedName>
    <alternativeName>
        <fullName evidence="7">Cyclosome subunit 5</fullName>
    </alternativeName>
</protein>
<dbReference type="GO" id="GO:0045842">
    <property type="term" value="P:positive regulation of mitotic metaphase/anaphase transition"/>
    <property type="evidence" value="ECO:0007669"/>
    <property type="project" value="TreeGrafter"/>
</dbReference>
<name>A0A9W9G9N6_9EURO</name>
<evidence type="ECO:0000313" key="12">
    <source>
        <dbReference type="Proteomes" id="UP001141434"/>
    </source>
</evidence>
<feature type="chain" id="PRO_5040750360" description="Anaphase-promoting complex subunit 5" evidence="9">
    <location>
        <begin position="23"/>
        <end position="768"/>
    </location>
</feature>
<dbReference type="Gene3D" id="1.25.40.10">
    <property type="entry name" value="Tetratricopeptide repeat domain"/>
    <property type="match status" value="1"/>
</dbReference>
<evidence type="ECO:0000313" key="11">
    <source>
        <dbReference type="EMBL" id="KAJ5114668.1"/>
    </source>
</evidence>
<evidence type="ECO:0000256" key="2">
    <source>
        <dbReference type="ARBA" id="ARBA00016066"/>
    </source>
</evidence>
<feature type="domain" description="Anaphase-promoting complex subunit 5" evidence="10">
    <location>
        <begin position="265"/>
        <end position="354"/>
    </location>
</feature>
<keyword evidence="12" id="KW-1185">Reference proteome</keyword>
<reference evidence="11" key="2">
    <citation type="journal article" date="2023" name="IMA Fungus">
        <title>Comparative genomic study of the Penicillium genus elucidates a diverse pangenome and 15 lateral gene transfer events.</title>
        <authorList>
            <person name="Petersen C."/>
            <person name="Sorensen T."/>
            <person name="Nielsen M.R."/>
            <person name="Sondergaard T.E."/>
            <person name="Sorensen J.L."/>
            <person name="Fitzpatrick D.A."/>
            <person name="Frisvad J.C."/>
            <person name="Nielsen K.L."/>
        </authorList>
    </citation>
    <scope>NUCLEOTIDE SEQUENCE</scope>
    <source>
        <strain evidence="11">IBT 34128</strain>
    </source>
</reference>
<comment type="caution">
    <text evidence="11">The sequence shown here is derived from an EMBL/GenBank/DDBJ whole genome shotgun (WGS) entry which is preliminary data.</text>
</comment>
<dbReference type="Pfam" id="PF12862">
    <property type="entry name" value="ANAPC5"/>
    <property type="match status" value="1"/>
</dbReference>
<dbReference type="InterPro" id="IPR037679">
    <property type="entry name" value="Apc5"/>
</dbReference>
<evidence type="ECO:0000256" key="5">
    <source>
        <dbReference type="ARBA" id="ARBA00022786"/>
    </source>
</evidence>
<dbReference type="RefSeq" id="XP_056515861.1">
    <property type="nucleotide sequence ID" value="XM_056651011.1"/>
</dbReference>
<comment type="function">
    <text evidence="8">Component of the anaphase promoting complex/cyclosome (APC/C), a cell cycle-regulated E3 ubiquitin ligase that controls progression through mitosis and the G1 phase of the cell cycle. The APC/C complex acts by mediating ubiquitination and subsequent degradation of target proteins: it mainly mediates the formation of 'Lys-11'-linked polyubiquitin chains and, to a lower extent, the formation of 'Lys-48'- and 'Lys-63'-linked polyubiquitin chains. The APC/C complex catalyzes assembly of branched 'Lys-11'-/'Lys-48'-linked branched ubiquitin chains on target proteins.</text>
</comment>
<dbReference type="AlphaFoldDB" id="A0A9W9G9N6"/>
<evidence type="ECO:0000256" key="1">
    <source>
        <dbReference type="ARBA" id="ARBA00007450"/>
    </source>
</evidence>
<gene>
    <name evidence="11" type="ORF">NUU61_000427</name>
</gene>
<evidence type="ECO:0000256" key="3">
    <source>
        <dbReference type="ARBA" id="ARBA00022618"/>
    </source>
</evidence>
<dbReference type="GO" id="GO:0051301">
    <property type="term" value="P:cell division"/>
    <property type="evidence" value="ECO:0007669"/>
    <property type="project" value="UniProtKB-KW"/>
</dbReference>
<feature type="signal peptide" evidence="9">
    <location>
        <begin position="1"/>
        <end position="22"/>
    </location>
</feature>
<evidence type="ECO:0000256" key="9">
    <source>
        <dbReference type="SAM" id="SignalP"/>
    </source>
</evidence>
<organism evidence="11 12">
    <name type="scientific">Penicillium alfredii</name>
    <dbReference type="NCBI Taxonomy" id="1506179"/>
    <lineage>
        <taxon>Eukaryota</taxon>
        <taxon>Fungi</taxon>
        <taxon>Dikarya</taxon>
        <taxon>Ascomycota</taxon>
        <taxon>Pezizomycotina</taxon>
        <taxon>Eurotiomycetes</taxon>
        <taxon>Eurotiomycetidae</taxon>
        <taxon>Eurotiales</taxon>
        <taxon>Aspergillaceae</taxon>
        <taxon>Penicillium</taxon>
    </lineage>
</organism>
<dbReference type="GeneID" id="81390179"/>
<keyword evidence="5" id="KW-0833">Ubl conjugation pathway</keyword>
<keyword evidence="4" id="KW-0498">Mitosis</keyword>
<dbReference type="Proteomes" id="UP001141434">
    <property type="component" value="Unassembled WGS sequence"/>
</dbReference>
<evidence type="ECO:0000256" key="6">
    <source>
        <dbReference type="ARBA" id="ARBA00023306"/>
    </source>
</evidence>
<dbReference type="GO" id="GO:0005680">
    <property type="term" value="C:anaphase-promoting complex"/>
    <property type="evidence" value="ECO:0007669"/>
    <property type="project" value="InterPro"/>
</dbReference>
<evidence type="ECO:0000256" key="8">
    <source>
        <dbReference type="ARBA" id="ARBA00045696"/>
    </source>
</evidence>
<evidence type="ECO:0000256" key="4">
    <source>
        <dbReference type="ARBA" id="ARBA00022776"/>
    </source>
</evidence>
<sequence length="768" mass="87886">MTRYLTPWRISLLCLITVYTDGVVPNSSAIHVLSFLTAGLFPLDPADKQWEKHYLPTITDLEEFLAGHESSVPGRTLWDLFLKRIWSIDSLDALETFFTDVLPALLSKTREQLMQDRDNGLAPETNRIRLSRSSPLGAFVRRAYLEYARLQFHDSVKLWTGFVKYRLPTYHAWARRNPSHEHTPVDVNLLDFEVDATSHLSQFVYGNIEDDSEDEGVISVKDSERLVEFQVGELQRLGGRVPDEMRAQLKRIMTSESSVPVLMWYLEYLDAWRAGDYTSAFDNLHRYFDYTMHSNLDRSAYQFALLNLAIIQADFECFNEAISAVQEAVAIARESHDMNCLNFCMSWLYHFGKAFPEQMREVQNSGMLGNEKEGLAFLKAKAKETDMWSLMSTTLLSEAKLEMQQGESLATIIESFVRASHVNVTKGLANPTGAYMLLQGSMYGRIGASHLAWLNTEIFRECYLDGHPYEDFVKITFRNCQILVQKGNYKEAFARMNKIEPERLRAVKYNNAWTYYSGLLQLRRQICRNDKVAIEHIISQLQAVQLLDFDMRLLLAFQSIEFTIRQGDYGRALRMVDQAAHSMQPENFDVHSQIKFLCLKARILEKSGQPQRGFSLAMRAASIAHRSKVLLDLWEAICTLAAVLLSLREFTATTELVESVMPQILESEDYSLVARAYSLLVDANMGVAGELWSRQGRDSTPARKEYVNRALGYIDSAYDHYEEIEDLLGQTEMMAKKATVMHLTGDPVLANDYAAKYLDLRRRRGAEA</sequence>
<dbReference type="EMBL" id="JAPMSZ010000001">
    <property type="protein sequence ID" value="KAJ5114668.1"/>
    <property type="molecule type" value="Genomic_DNA"/>
</dbReference>
<dbReference type="GO" id="GO:0031145">
    <property type="term" value="P:anaphase-promoting complex-dependent catabolic process"/>
    <property type="evidence" value="ECO:0007669"/>
    <property type="project" value="TreeGrafter"/>
</dbReference>
<reference evidence="11" key="1">
    <citation type="submission" date="2022-11" db="EMBL/GenBank/DDBJ databases">
        <authorList>
            <person name="Petersen C."/>
        </authorList>
    </citation>
    <scope>NUCLEOTIDE SEQUENCE</scope>
    <source>
        <strain evidence="11">IBT 34128</strain>
    </source>
</reference>
<dbReference type="PANTHER" id="PTHR12830">
    <property type="entry name" value="ANAPHASE-PROMOTING COMPLEX SUBUNIT 5"/>
    <property type="match status" value="1"/>
</dbReference>
<evidence type="ECO:0000259" key="10">
    <source>
        <dbReference type="Pfam" id="PF12862"/>
    </source>
</evidence>
<dbReference type="OrthoDB" id="2504561at2759"/>
<dbReference type="GO" id="GO:0070979">
    <property type="term" value="P:protein K11-linked ubiquitination"/>
    <property type="evidence" value="ECO:0007669"/>
    <property type="project" value="TreeGrafter"/>
</dbReference>
<accession>A0A9W9G9N6</accession>
<keyword evidence="6" id="KW-0131">Cell cycle</keyword>
<dbReference type="InterPro" id="IPR011990">
    <property type="entry name" value="TPR-like_helical_dom_sf"/>
</dbReference>